<organism evidence="2 3">
    <name type="scientific">Pseudomonas frederiksbergensis</name>
    <dbReference type="NCBI Taxonomy" id="104087"/>
    <lineage>
        <taxon>Bacteria</taxon>
        <taxon>Pseudomonadati</taxon>
        <taxon>Pseudomonadota</taxon>
        <taxon>Gammaproteobacteria</taxon>
        <taxon>Pseudomonadales</taxon>
        <taxon>Pseudomonadaceae</taxon>
        <taxon>Pseudomonas</taxon>
    </lineage>
</organism>
<name>A0AB33EB58_9PSED</name>
<dbReference type="Proteomes" id="UP000218385">
    <property type="component" value="Chromosome"/>
</dbReference>
<evidence type="ECO:0000313" key="2">
    <source>
        <dbReference type="EMBL" id="ATE77701.1"/>
    </source>
</evidence>
<reference evidence="2 3" key="1">
    <citation type="submission" date="2017-09" db="EMBL/GenBank/DDBJ databases">
        <title>Complete Genome sequence of Lysobacter capsici KNU-15.</title>
        <authorList>
            <person name="Kim M.-C."/>
            <person name="Yi H."/>
            <person name="Lee D.-W."/>
            <person name="Shin J.-H."/>
        </authorList>
    </citation>
    <scope>NUCLEOTIDE SEQUENCE [LARGE SCALE GENOMIC DNA]</scope>
    <source>
        <strain evidence="2 3">KNU-15</strain>
    </source>
</reference>
<protein>
    <submittedName>
        <fullName evidence="2">Uncharacterized protein</fullName>
    </submittedName>
</protein>
<dbReference type="AlphaFoldDB" id="A0AB33EB58"/>
<gene>
    <name evidence="2" type="ORF">CNN82_15145</name>
</gene>
<proteinExistence type="predicted"/>
<evidence type="ECO:0000256" key="1">
    <source>
        <dbReference type="SAM" id="MobiDB-lite"/>
    </source>
</evidence>
<accession>A0AB33EB58</accession>
<feature type="region of interest" description="Disordered" evidence="1">
    <location>
        <begin position="9"/>
        <end position="33"/>
    </location>
</feature>
<dbReference type="EMBL" id="CP023466">
    <property type="protein sequence ID" value="ATE77701.1"/>
    <property type="molecule type" value="Genomic_DNA"/>
</dbReference>
<sequence>MNTDALLMVNKMHPEMTPEAKVQSSEAWRMEDGGWPDTEPYHPYYAKTMFHAPMAKLQPNRH</sequence>
<evidence type="ECO:0000313" key="3">
    <source>
        <dbReference type="Proteomes" id="UP000218385"/>
    </source>
</evidence>